<reference evidence="3" key="3">
    <citation type="submission" date="2025-09" db="UniProtKB">
        <authorList>
            <consortium name="Ensembl"/>
        </authorList>
    </citation>
    <scope>IDENTIFICATION</scope>
</reference>
<dbReference type="OrthoDB" id="9803391at2759"/>
<dbReference type="PROSITE" id="PS50096">
    <property type="entry name" value="IQ"/>
    <property type="match status" value="2"/>
</dbReference>
<dbReference type="PANTHER" id="PTHR21633:SF14">
    <property type="entry name" value="IQ DOMAIN-CONTAINING PROTEIN F1"/>
    <property type="match status" value="1"/>
</dbReference>
<dbReference type="GeneTree" id="ENSGT00390000004641"/>
<dbReference type="GO" id="GO:0060474">
    <property type="term" value="P:positive regulation of flagellated sperm motility involved in capacitation"/>
    <property type="evidence" value="ECO:0007669"/>
    <property type="project" value="Ensembl"/>
</dbReference>
<dbReference type="GO" id="GO:0001669">
    <property type="term" value="C:acrosomal vesicle"/>
    <property type="evidence" value="ECO:0007669"/>
    <property type="project" value="Ensembl"/>
</dbReference>
<dbReference type="AlphaFoldDB" id="A0A096NYG0"/>
<dbReference type="eggNOG" id="ENOG502SR3N">
    <property type="taxonomic scope" value="Eukaryota"/>
</dbReference>
<dbReference type="KEGG" id="panu:101022749"/>
<dbReference type="RefSeq" id="XP_003894392.1">
    <property type="nucleotide sequence ID" value="XM_003894343.2"/>
</dbReference>
<dbReference type="FunFam" id="1.20.5.190:FF:000014">
    <property type="entry name" value="IQ motif containing F5"/>
    <property type="match status" value="1"/>
</dbReference>
<dbReference type="Ensembl" id="ENSPANT00000020460.3">
    <property type="protein sequence ID" value="ENSPANP00000018123.2"/>
    <property type="gene ID" value="ENSPANG00000018381.3"/>
</dbReference>
<dbReference type="STRING" id="9555.ENSPANP00000018123"/>
<dbReference type="InterPro" id="IPR000048">
    <property type="entry name" value="IQ_motif_EF-hand-BS"/>
</dbReference>
<name>A0A096NYG0_PAPAN</name>
<feature type="region of interest" description="Disordered" evidence="2">
    <location>
        <begin position="1"/>
        <end position="66"/>
    </location>
</feature>
<dbReference type="SMART" id="SM00015">
    <property type="entry name" value="IQ"/>
    <property type="match status" value="2"/>
</dbReference>
<feature type="compositionally biased region" description="Basic and acidic residues" evidence="2">
    <location>
        <begin position="1"/>
        <end position="37"/>
    </location>
</feature>
<dbReference type="PANTHER" id="PTHR21633">
    <property type="entry name" value="IQ MOTIF CONTAINING F"/>
    <property type="match status" value="1"/>
</dbReference>
<evidence type="ECO:0000256" key="2">
    <source>
        <dbReference type="SAM" id="MobiDB-lite"/>
    </source>
</evidence>
<dbReference type="GeneID" id="101022749"/>
<keyword evidence="4" id="KW-1185">Reference proteome</keyword>
<dbReference type="FunFam" id="1.20.5.190:FF:000015">
    <property type="entry name" value="IQ motif containing F5"/>
    <property type="match status" value="1"/>
</dbReference>
<accession>A0A096NYG0</accession>
<dbReference type="OMA" id="TECIPFS"/>
<dbReference type="Bgee" id="ENSPANG00000018381">
    <property type="expression patterns" value="Expressed in testis"/>
</dbReference>
<protein>
    <submittedName>
        <fullName evidence="3">IQ motif containing F1</fullName>
    </submittedName>
</protein>
<dbReference type="Pfam" id="PF00612">
    <property type="entry name" value="IQ"/>
    <property type="match status" value="2"/>
</dbReference>
<dbReference type="Gene3D" id="1.20.5.190">
    <property type="match status" value="2"/>
</dbReference>
<organism evidence="3 4">
    <name type="scientific">Papio anubis</name>
    <name type="common">Olive baboon</name>
    <dbReference type="NCBI Taxonomy" id="9555"/>
    <lineage>
        <taxon>Eukaryota</taxon>
        <taxon>Metazoa</taxon>
        <taxon>Chordata</taxon>
        <taxon>Craniata</taxon>
        <taxon>Vertebrata</taxon>
        <taxon>Euteleostomi</taxon>
        <taxon>Mammalia</taxon>
        <taxon>Eutheria</taxon>
        <taxon>Euarchontoglires</taxon>
        <taxon>Primates</taxon>
        <taxon>Haplorrhini</taxon>
        <taxon>Catarrhini</taxon>
        <taxon>Cercopithecidae</taxon>
        <taxon>Cercopithecinae</taxon>
        <taxon>Papio</taxon>
    </lineage>
</organism>
<dbReference type="GO" id="GO:0005516">
    <property type="term" value="F:calmodulin binding"/>
    <property type="evidence" value="ECO:0007669"/>
    <property type="project" value="Ensembl"/>
</dbReference>
<evidence type="ECO:0000313" key="4">
    <source>
        <dbReference type="Proteomes" id="UP000028761"/>
    </source>
</evidence>
<reference evidence="3 4" key="1">
    <citation type="submission" date="2012-03" db="EMBL/GenBank/DDBJ databases">
        <title>Whole Genome Assembly of Papio anubis.</title>
        <authorList>
            <person name="Liu Y.L."/>
            <person name="Abraham K.A."/>
            <person name="Akbar H.A."/>
            <person name="Ali S.A."/>
            <person name="Anosike U.A."/>
            <person name="Aqrawi P.A."/>
            <person name="Arias F.A."/>
            <person name="Attaway T.A."/>
            <person name="Awwad R.A."/>
            <person name="Babu C.B."/>
            <person name="Bandaranaike D.B."/>
            <person name="Battles P.B."/>
            <person name="Bell A.B."/>
            <person name="Beltran B.B."/>
            <person name="Berhane-Mersha D.B."/>
            <person name="Bess C.B."/>
            <person name="Bickham C.B."/>
            <person name="Bolden T.B."/>
            <person name="Carter K.C."/>
            <person name="Chau D.C."/>
            <person name="Chavez A.C."/>
            <person name="Clerc-Blankenburg K.C."/>
            <person name="Coyle M.C."/>
            <person name="Dao M.D."/>
            <person name="Davila M.L.D."/>
            <person name="Davy-Carroll L.D."/>
            <person name="Denson S.D."/>
            <person name="Dinh H.D."/>
            <person name="Fernandez S.F."/>
            <person name="Fernando P.F."/>
            <person name="Forbes L.F."/>
            <person name="Francis C.F."/>
            <person name="Francisco L.F."/>
            <person name="Fu Q.F."/>
            <person name="Garcia-Iii R.G."/>
            <person name="Garrett T.G."/>
            <person name="Gross S.G."/>
            <person name="Gubbala S.G."/>
            <person name="Hirani K.H."/>
            <person name="Hogues M.H."/>
            <person name="Hollins B.H."/>
            <person name="Jackson L.J."/>
            <person name="Javaid M.J."/>
            <person name="Jhangiani S.J."/>
            <person name="Johnson A.J."/>
            <person name="Johnson B.J."/>
            <person name="Jones J.J."/>
            <person name="Joshi V.J."/>
            <person name="Kalu J.K."/>
            <person name="Khan N.K."/>
            <person name="Korchina V.K."/>
            <person name="Kovar C.K."/>
            <person name="Lago L.L."/>
            <person name="Lara F.L."/>
            <person name="Le T.-K.L."/>
            <person name="Lee S.L."/>
            <person name="Legall-Iii F.L."/>
            <person name="Lemon S.L."/>
            <person name="Liu J.L."/>
            <person name="Liu Y.-S.L."/>
            <person name="Liyanage D.L."/>
            <person name="Lopez J.L."/>
            <person name="Lorensuhewa L.L."/>
            <person name="Mata R.M."/>
            <person name="Mathew T.M."/>
            <person name="Mercado C.M."/>
            <person name="Mercado I.M."/>
            <person name="Morales K.M."/>
            <person name="Morgan M.M."/>
            <person name="Munidasa M.M."/>
            <person name="Ngo D.N."/>
            <person name="Nguyen L.N."/>
            <person name="Nguyen T.N."/>
            <person name="Nguyen N.N."/>
            <person name="Obregon M.O."/>
            <person name="Okwuonu G.O."/>
            <person name="Ongeri F.O."/>
            <person name="Onwere C.O."/>
            <person name="Osifeso I.O."/>
            <person name="Parra A.P."/>
            <person name="Patil S.P."/>
            <person name="Perez A.P."/>
            <person name="Perez Y.P."/>
            <person name="Pham C.P."/>
            <person name="Pu L.-L.P."/>
            <person name="Puazo M.P."/>
            <person name="Quiroz J.Q."/>
            <person name="Rouhana J.R."/>
            <person name="Ruiz M.R."/>
            <person name="Ruiz S.-J.R."/>
            <person name="Saada N.S."/>
            <person name="Santibanez J.S."/>
            <person name="Scheel M.S."/>
            <person name="Schneider B.S."/>
            <person name="Simmons D.S."/>
            <person name="Sisson I.S."/>
            <person name="Tang L.-Y.T."/>
            <person name="Thornton R.T."/>
            <person name="Tisius J.T."/>
            <person name="Toledanes G.T."/>
            <person name="Trejos Z.T."/>
            <person name="Usmani K.U."/>
            <person name="Varghese R.V."/>
            <person name="Vattathil S.V."/>
            <person name="Vee V.V."/>
            <person name="Walker D.W."/>
            <person name="Weissenberger G.W."/>
            <person name="White C.W."/>
            <person name="Williams A.W."/>
            <person name="Woodworth J.W."/>
            <person name="Wright R.W."/>
            <person name="Zhu Y.Z."/>
            <person name="Han Y.H."/>
            <person name="Newsham I.N."/>
            <person name="Nazareth L.N."/>
            <person name="Worley K.W."/>
            <person name="Muzny D.M."/>
            <person name="Rogers J.R."/>
            <person name="Gibbs R.G."/>
        </authorList>
    </citation>
    <scope>NUCLEOTIDE SEQUENCE [LARGE SCALE GENOMIC DNA]</scope>
</reference>
<evidence type="ECO:0000313" key="3">
    <source>
        <dbReference type="Ensembl" id="ENSPANP00000018123.2"/>
    </source>
</evidence>
<dbReference type="CTD" id="132141"/>
<proteinExistence type="predicted"/>
<keyword evidence="1" id="KW-0677">Repeat</keyword>
<gene>
    <name evidence="3" type="primary">IQCF1</name>
</gene>
<evidence type="ECO:0000256" key="1">
    <source>
        <dbReference type="ARBA" id="ARBA00022737"/>
    </source>
</evidence>
<dbReference type="InterPro" id="IPR039887">
    <property type="entry name" value="IQCF"/>
</dbReference>
<dbReference type="HOGENOM" id="CLU_114989_0_0_1"/>
<reference evidence="3" key="2">
    <citation type="submission" date="2025-08" db="UniProtKB">
        <authorList>
            <consortium name="Ensembl"/>
        </authorList>
    </citation>
    <scope>IDENTIFICATION</scope>
</reference>
<dbReference type="GO" id="GO:2000344">
    <property type="term" value="P:positive regulation of acrosome reaction"/>
    <property type="evidence" value="ECO:0007669"/>
    <property type="project" value="Ensembl"/>
</dbReference>
<dbReference type="Proteomes" id="UP000028761">
    <property type="component" value="Chromosome 2"/>
</dbReference>
<feature type="compositionally biased region" description="Basic and acidic residues" evidence="2">
    <location>
        <begin position="46"/>
        <end position="66"/>
    </location>
</feature>
<sequence length="205" mass="23852">MEEKQPIKTEEPSKEDEPQQKETLTHLSLEAESKAEAKTPVLVETQRVDNANEKLEKPPENQKKLSDKDMVATKIQAWWRGTLVRRALLHAALSACIIQCWWRLILSKILEKRRRAALEAFFREEWAAVTLQSQARMWRIRRRYCQVLNAVRIIQAYWRCRSCASRGFIKGQYRVTANQLHLQLEILLGSGPCIVTECIPLSIKE</sequence>